<name>A0A7S2LGL1_9STRA</name>
<feature type="transmembrane region" description="Helical" evidence="1">
    <location>
        <begin position="89"/>
        <end position="110"/>
    </location>
</feature>
<dbReference type="AlphaFoldDB" id="A0A7S2LGL1"/>
<feature type="transmembrane region" description="Helical" evidence="1">
    <location>
        <begin position="178"/>
        <end position="203"/>
    </location>
</feature>
<dbReference type="PANTHER" id="PTHR33802:SF2">
    <property type="entry name" value="EF-HAND DOMAIN-CONTAINING PROTEIN"/>
    <property type="match status" value="1"/>
</dbReference>
<sequence>MTTLSSPETTPLLLRKESEEAENTVVESDITSMEEGQDNQINQKNILNAVAYVVNLIVTYGIGVLGIGGLPNNSELSDKYPTLITPAGWAFSIWAIIFISQAVFIVAQCFKKYRAHPLVQDGVGYWYVGTCISQAGWSIAFGYEVIWLSLVLMIAILISLVGLLVSQYKLKPGNFWDYVILCFPFAIHCGWIIAATFLNISVLLVSEDVDATSQLSAAILSVAALLSLAVYTLLALSSPEYVVAVVLAWANAGISSELSDPPTEIREHFDSVVTDALENSVTWAYAIILAILCITVITNVIKSSMCSRN</sequence>
<feature type="transmembrane region" description="Helical" evidence="1">
    <location>
        <begin position="49"/>
        <end position="69"/>
    </location>
</feature>
<evidence type="ECO:0000256" key="1">
    <source>
        <dbReference type="SAM" id="Phobius"/>
    </source>
</evidence>
<evidence type="ECO:0000313" key="2">
    <source>
        <dbReference type="EMBL" id="CAD9604511.1"/>
    </source>
</evidence>
<organism evidence="2">
    <name type="scientific">Leptocylindrus danicus</name>
    <dbReference type="NCBI Taxonomy" id="163516"/>
    <lineage>
        <taxon>Eukaryota</taxon>
        <taxon>Sar</taxon>
        <taxon>Stramenopiles</taxon>
        <taxon>Ochrophyta</taxon>
        <taxon>Bacillariophyta</taxon>
        <taxon>Coscinodiscophyceae</taxon>
        <taxon>Chaetocerotophycidae</taxon>
        <taxon>Leptocylindrales</taxon>
        <taxon>Leptocylindraceae</taxon>
        <taxon>Leptocylindrus</taxon>
    </lineage>
</organism>
<feature type="transmembrane region" description="Helical" evidence="1">
    <location>
        <begin position="146"/>
        <end position="166"/>
    </location>
</feature>
<dbReference type="EMBL" id="HBGY01028808">
    <property type="protein sequence ID" value="CAD9604511.1"/>
    <property type="molecule type" value="Transcribed_RNA"/>
</dbReference>
<feature type="transmembrane region" description="Helical" evidence="1">
    <location>
        <begin position="241"/>
        <end position="259"/>
    </location>
</feature>
<protein>
    <submittedName>
        <fullName evidence="2">Uncharacterized protein</fullName>
    </submittedName>
</protein>
<keyword evidence="1" id="KW-1133">Transmembrane helix</keyword>
<feature type="transmembrane region" description="Helical" evidence="1">
    <location>
        <begin position="122"/>
        <end position="140"/>
    </location>
</feature>
<feature type="transmembrane region" description="Helical" evidence="1">
    <location>
        <begin position="215"/>
        <end position="234"/>
    </location>
</feature>
<reference evidence="2" key="1">
    <citation type="submission" date="2021-01" db="EMBL/GenBank/DDBJ databases">
        <authorList>
            <person name="Corre E."/>
            <person name="Pelletier E."/>
            <person name="Niang G."/>
            <person name="Scheremetjew M."/>
            <person name="Finn R."/>
            <person name="Kale V."/>
            <person name="Holt S."/>
            <person name="Cochrane G."/>
            <person name="Meng A."/>
            <person name="Brown T."/>
            <person name="Cohen L."/>
        </authorList>
    </citation>
    <scope>NUCLEOTIDE SEQUENCE</scope>
    <source>
        <strain evidence="2">B650</strain>
    </source>
</reference>
<feature type="transmembrane region" description="Helical" evidence="1">
    <location>
        <begin position="283"/>
        <end position="301"/>
    </location>
</feature>
<dbReference type="InterPro" id="IPR038330">
    <property type="entry name" value="TspO/MBR-related_sf"/>
</dbReference>
<dbReference type="Gene3D" id="1.20.1260.100">
    <property type="entry name" value="TspO/MBR protein"/>
    <property type="match status" value="1"/>
</dbReference>
<proteinExistence type="predicted"/>
<keyword evidence="1" id="KW-0812">Transmembrane</keyword>
<dbReference type="PANTHER" id="PTHR33802">
    <property type="entry name" value="SI:CH211-161H7.5-RELATED"/>
    <property type="match status" value="1"/>
</dbReference>
<gene>
    <name evidence="2" type="ORF">LDAN0321_LOCUS17818</name>
</gene>
<keyword evidence="1" id="KW-0472">Membrane</keyword>
<accession>A0A7S2LGL1</accession>